<dbReference type="SUPFAM" id="SSF51905">
    <property type="entry name" value="FAD/NAD(P)-binding domain"/>
    <property type="match status" value="1"/>
</dbReference>
<dbReference type="RefSeq" id="WP_425439524.1">
    <property type="nucleotide sequence ID" value="NZ_FQXE01000002.1"/>
</dbReference>
<evidence type="ECO:0000313" key="6">
    <source>
        <dbReference type="EMBL" id="SHH19031.1"/>
    </source>
</evidence>
<comment type="similarity">
    <text evidence="2">Belongs to the UPF0065 (bug) family.</text>
</comment>
<dbReference type="SUPFAM" id="SSF53850">
    <property type="entry name" value="Periplasmic binding protein-like II"/>
    <property type="match status" value="1"/>
</dbReference>
<dbReference type="Gene3D" id="3.40.190.150">
    <property type="entry name" value="Bordetella uptake gene, domain 1"/>
    <property type="match status" value="1"/>
</dbReference>
<dbReference type="SUPFAM" id="SSF56425">
    <property type="entry name" value="Succinate dehydrogenase/fumarate reductase flavoprotein, catalytic domain"/>
    <property type="match status" value="1"/>
</dbReference>
<evidence type="ECO:0000313" key="7">
    <source>
        <dbReference type="Proteomes" id="UP000184226"/>
    </source>
</evidence>
<dbReference type="PRINTS" id="PR00368">
    <property type="entry name" value="FADPNR"/>
</dbReference>
<dbReference type="Pfam" id="PF03401">
    <property type="entry name" value="TctC"/>
    <property type="match status" value="1"/>
</dbReference>
<evidence type="ECO:0000256" key="3">
    <source>
        <dbReference type="ARBA" id="ARBA00022630"/>
    </source>
</evidence>
<comment type="cofactor">
    <cofactor evidence="1">
        <name>FAD</name>
        <dbReference type="ChEBI" id="CHEBI:57692"/>
    </cofactor>
</comment>
<dbReference type="InterPro" id="IPR005064">
    <property type="entry name" value="BUG"/>
</dbReference>
<evidence type="ECO:0000259" key="5">
    <source>
        <dbReference type="Pfam" id="PF00890"/>
    </source>
</evidence>
<keyword evidence="4" id="KW-0560">Oxidoreductase</keyword>
<dbReference type="InterPro" id="IPR036188">
    <property type="entry name" value="FAD/NAD-bd_sf"/>
</dbReference>
<dbReference type="PANTHER" id="PTHR42928">
    <property type="entry name" value="TRICARBOXYLATE-BINDING PROTEIN"/>
    <property type="match status" value="1"/>
</dbReference>
<sequence length="837" mass="89965">MGQNIHNFDVIVVGCGVAGLSAAVAAAESGAKVAVLERSTYDERGGNTRYTEACLRMKNEQEVSGDFETLLMENSGYYIQPDFQAATVLDYENWPPLVRALPFTDPELISFFVDSVPDVIAWLKSHGIQFGGTGFYGLIPRPSPRIAVVGGGLQLVETLTACAEKLGVQFFYEITAKELIQSDSGVVCGLVATDVQNQPIRFEGGPVILACGGFQGNPEMVVRYIGAKGRFLRPISRGGYYNKGEGIQMALRAGAAPAGDYAEYHGQPIDPRSSASEPLVMVYPYGVLVNRQGKRFLDEAPGPIDACYEEAVRTIAEQKKGIAYCILDDKINSINNWRRTVRTDQPPESAADIRTLGDRLGFDGEAAQRTVDEYNRCCRDGTFNPEAMDGLSTVGLTPPKSNYAVPLDTAPFHAYPGALSRVPHYFGQHFYLRGAQSQYQCPGSDASRFRAPWLICRRGNGGDLLRPISGRHVRAAWSDLRSPCRRAGGRPGQGLSRGHPIHITNNRGDYHMKKLSMLGMVAGLAIGLMAGGAQAQNYPNHSIKIIVPYSVGGPTDTVARIMAEKLSERVGQSVVIQTLLGGGGIVGTEAASRAKPDGYTLYFGANSMAIYPHVRPAGTTLSFDPLDFVAVGGIARSAHVLLASKSSGIHSVAELVGNAKKQLDETVTYGSAGVGGTTHLPLAFFARDAGITLLHVPYKGAAPAMVDLLAGRIDLSTPGYSAALNEPIDSGKVVALAVTSAQRLSFLPKVPTLVESGYPNMEFPIWYALFAPKGTPQEVVDVISKELKVMAQDAEYVKKLADQGNEAAYVSPQDLHDTLAQQTKDVGERIRSLGLQF</sequence>
<keyword evidence="3" id="KW-0285">Flavoprotein</keyword>
<reference evidence="6 7" key="1">
    <citation type="submission" date="2016-11" db="EMBL/GenBank/DDBJ databases">
        <authorList>
            <person name="Jaros S."/>
            <person name="Januszkiewicz K."/>
            <person name="Wedrychowicz H."/>
        </authorList>
    </citation>
    <scope>NUCLEOTIDE SEQUENCE [LARGE SCALE GENOMIC DNA]</scope>
    <source>
        <strain evidence="6 7">CGMCC 1.10190</strain>
    </source>
</reference>
<proteinExistence type="inferred from homology"/>
<dbReference type="Gene3D" id="3.50.50.60">
    <property type="entry name" value="FAD/NAD(P)-binding domain"/>
    <property type="match status" value="1"/>
</dbReference>
<dbReference type="Gene3D" id="3.40.190.10">
    <property type="entry name" value="Periplasmic binding protein-like II"/>
    <property type="match status" value="1"/>
</dbReference>
<keyword evidence="6" id="KW-0675">Receptor</keyword>
<dbReference type="Gene3D" id="3.90.700.10">
    <property type="entry name" value="Succinate dehydrogenase/fumarate reductase flavoprotein, catalytic domain"/>
    <property type="match status" value="1"/>
</dbReference>
<dbReference type="InterPro" id="IPR027477">
    <property type="entry name" value="Succ_DH/fumarate_Rdtase_cat_sf"/>
</dbReference>
<name>A0A1M5QYL2_9BURK</name>
<keyword evidence="7" id="KW-1185">Reference proteome</keyword>
<evidence type="ECO:0000256" key="2">
    <source>
        <dbReference type="ARBA" id="ARBA00006987"/>
    </source>
</evidence>
<dbReference type="Proteomes" id="UP000184226">
    <property type="component" value="Unassembled WGS sequence"/>
</dbReference>
<dbReference type="PANTHER" id="PTHR42928:SF5">
    <property type="entry name" value="BLR1237 PROTEIN"/>
    <property type="match status" value="1"/>
</dbReference>
<evidence type="ECO:0000256" key="4">
    <source>
        <dbReference type="ARBA" id="ARBA00023002"/>
    </source>
</evidence>
<protein>
    <submittedName>
        <fullName evidence="6">Tripartite-type tricarboxylate transporter, receptor component TctC</fullName>
    </submittedName>
</protein>
<dbReference type="AlphaFoldDB" id="A0A1M5QYL2"/>
<evidence type="ECO:0000256" key="1">
    <source>
        <dbReference type="ARBA" id="ARBA00001974"/>
    </source>
</evidence>
<accession>A0A1M5QYL2</accession>
<dbReference type="GO" id="GO:0016491">
    <property type="term" value="F:oxidoreductase activity"/>
    <property type="evidence" value="ECO:0007669"/>
    <property type="project" value="UniProtKB-KW"/>
</dbReference>
<organism evidence="6 7">
    <name type="scientific">Pollutimonas bauzanensis</name>
    <dbReference type="NCBI Taxonomy" id="658167"/>
    <lineage>
        <taxon>Bacteria</taxon>
        <taxon>Pseudomonadati</taxon>
        <taxon>Pseudomonadota</taxon>
        <taxon>Betaproteobacteria</taxon>
        <taxon>Burkholderiales</taxon>
        <taxon>Alcaligenaceae</taxon>
        <taxon>Pollutimonas</taxon>
    </lineage>
</organism>
<dbReference type="InterPro" id="IPR003953">
    <property type="entry name" value="FAD-dep_OxRdtase_2_FAD-bd"/>
</dbReference>
<dbReference type="CDD" id="cd07012">
    <property type="entry name" value="PBP2_Bug_TTT"/>
    <property type="match status" value="1"/>
</dbReference>
<gene>
    <name evidence="6" type="ORF">SAMN04488135_102417</name>
</gene>
<dbReference type="EMBL" id="FQXE01000002">
    <property type="protein sequence ID" value="SHH19031.1"/>
    <property type="molecule type" value="Genomic_DNA"/>
</dbReference>
<dbReference type="Pfam" id="PF00890">
    <property type="entry name" value="FAD_binding_2"/>
    <property type="match status" value="1"/>
</dbReference>
<dbReference type="InterPro" id="IPR042100">
    <property type="entry name" value="Bug_dom1"/>
</dbReference>
<dbReference type="STRING" id="658167.SAMN04488135_102417"/>
<feature type="domain" description="FAD-dependent oxidoreductase 2 FAD-binding" evidence="5">
    <location>
        <begin position="9"/>
        <end position="382"/>
    </location>
</feature>